<organism evidence="9 10">
    <name type="scientific">Faunimonas pinastri</name>
    <dbReference type="NCBI Taxonomy" id="1855383"/>
    <lineage>
        <taxon>Bacteria</taxon>
        <taxon>Pseudomonadati</taxon>
        <taxon>Pseudomonadota</taxon>
        <taxon>Alphaproteobacteria</taxon>
        <taxon>Hyphomicrobiales</taxon>
        <taxon>Afifellaceae</taxon>
        <taxon>Faunimonas</taxon>
    </lineage>
</organism>
<dbReference type="OrthoDB" id="9804407at2"/>
<dbReference type="InterPro" id="IPR015424">
    <property type="entry name" value="PyrdxlP-dep_Trfase"/>
</dbReference>
<proteinExistence type="inferred from homology"/>
<dbReference type="CDD" id="cd00609">
    <property type="entry name" value="AAT_like"/>
    <property type="match status" value="1"/>
</dbReference>
<gene>
    <name evidence="9" type="ORF">SAMN05216548_105231</name>
</gene>
<dbReference type="GO" id="GO:0006520">
    <property type="term" value="P:amino acid metabolic process"/>
    <property type="evidence" value="ECO:0007669"/>
    <property type="project" value="InterPro"/>
</dbReference>
<keyword evidence="6" id="KW-0663">Pyridoxal phosphate</keyword>
<dbReference type="InterPro" id="IPR050596">
    <property type="entry name" value="AspAT/PAT-like"/>
</dbReference>
<protein>
    <recommendedName>
        <fullName evidence="3">aspartate transaminase</fullName>
        <ecNumber evidence="3">2.6.1.1</ecNumber>
    </recommendedName>
</protein>
<accession>A0A1H9H2R1</accession>
<dbReference type="InterPro" id="IPR015422">
    <property type="entry name" value="PyrdxlP-dep_Trfase_small"/>
</dbReference>
<evidence type="ECO:0000313" key="10">
    <source>
        <dbReference type="Proteomes" id="UP000199647"/>
    </source>
</evidence>
<comment type="catalytic activity">
    <reaction evidence="7">
        <text>L-aspartate + 2-oxoglutarate = oxaloacetate + L-glutamate</text>
        <dbReference type="Rhea" id="RHEA:21824"/>
        <dbReference type="ChEBI" id="CHEBI:16452"/>
        <dbReference type="ChEBI" id="CHEBI:16810"/>
        <dbReference type="ChEBI" id="CHEBI:29985"/>
        <dbReference type="ChEBI" id="CHEBI:29991"/>
        <dbReference type="EC" id="2.6.1.1"/>
    </reaction>
</comment>
<comment type="cofactor">
    <cofactor evidence="1">
        <name>pyridoxal 5'-phosphate</name>
        <dbReference type="ChEBI" id="CHEBI:597326"/>
    </cofactor>
</comment>
<dbReference type="RefSeq" id="WP_092496354.1">
    <property type="nucleotide sequence ID" value="NZ_FOFG01000005.1"/>
</dbReference>
<sequence length="389" mass="42534">MNSDLLGSLRREARLAPASGIVEVANYGRTRPGLIPLWVGEGDLSTPAFICEAAARSMAAGETFYTWQRGIPELRAALARYHERQFGRPFSPERFFVTGSGMQSIQLAISALAGPGDEAIVLTPAWPNFSAALALSGATVVEVDLDFAGREWTLDIDRLVAAVTPRTRVIFINSPANPTGWTAPKEQLRAILDLARERGIWIVADEVYNRFVFDAPRAASFYDVAEDDDRILYVNTFSKNWAMTGWRIGWISAPPALGDVLENLVQYSTSGVAAFMQRAAIAALDEGDAFVDEQVRRAAEGRRIICEALAQSNRTEFAWPAGAFYAFFALAGEDDTRALAFRLIDEAKIGIAPGTAFGSSGSRFMRLCFARRADDLHEVANRLGNWLGG</sequence>
<dbReference type="EC" id="2.6.1.1" evidence="3"/>
<evidence type="ECO:0000256" key="1">
    <source>
        <dbReference type="ARBA" id="ARBA00001933"/>
    </source>
</evidence>
<dbReference type="Gene3D" id="3.40.640.10">
    <property type="entry name" value="Type I PLP-dependent aspartate aminotransferase-like (Major domain)"/>
    <property type="match status" value="1"/>
</dbReference>
<keyword evidence="5 9" id="KW-0808">Transferase</keyword>
<dbReference type="InterPro" id="IPR004839">
    <property type="entry name" value="Aminotransferase_I/II_large"/>
</dbReference>
<dbReference type="AlphaFoldDB" id="A0A1H9H2R1"/>
<name>A0A1H9H2R1_9HYPH</name>
<evidence type="ECO:0000256" key="2">
    <source>
        <dbReference type="ARBA" id="ARBA00007441"/>
    </source>
</evidence>
<evidence type="ECO:0000256" key="4">
    <source>
        <dbReference type="ARBA" id="ARBA00022576"/>
    </source>
</evidence>
<reference evidence="9 10" key="1">
    <citation type="submission" date="2016-10" db="EMBL/GenBank/DDBJ databases">
        <authorList>
            <person name="de Groot N.N."/>
        </authorList>
    </citation>
    <scope>NUCLEOTIDE SEQUENCE [LARGE SCALE GENOMIC DNA]</scope>
    <source>
        <strain evidence="9 10">A52C2</strain>
    </source>
</reference>
<evidence type="ECO:0000256" key="3">
    <source>
        <dbReference type="ARBA" id="ARBA00012753"/>
    </source>
</evidence>
<dbReference type="Proteomes" id="UP000199647">
    <property type="component" value="Unassembled WGS sequence"/>
</dbReference>
<dbReference type="GO" id="GO:0004069">
    <property type="term" value="F:L-aspartate:2-oxoglutarate aminotransferase activity"/>
    <property type="evidence" value="ECO:0007669"/>
    <property type="project" value="UniProtKB-EC"/>
</dbReference>
<feature type="domain" description="Aminotransferase class I/classII large" evidence="8">
    <location>
        <begin position="37"/>
        <end position="383"/>
    </location>
</feature>
<keyword evidence="4 9" id="KW-0032">Aminotransferase</keyword>
<evidence type="ECO:0000256" key="6">
    <source>
        <dbReference type="ARBA" id="ARBA00022898"/>
    </source>
</evidence>
<evidence type="ECO:0000259" key="8">
    <source>
        <dbReference type="Pfam" id="PF00155"/>
    </source>
</evidence>
<dbReference type="Pfam" id="PF00155">
    <property type="entry name" value="Aminotran_1_2"/>
    <property type="match status" value="1"/>
</dbReference>
<dbReference type="Gene3D" id="3.90.1150.10">
    <property type="entry name" value="Aspartate Aminotransferase, domain 1"/>
    <property type="match status" value="1"/>
</dbReference>
<comment type="similarity">
    <text evidence="2">Belongs to the class-I pyridoxal-phosphate-dependent aminotransferase family.</text>
</comment>
<dbReference type="InterPro" id="IPR015421">
    <property type="entry name" value="PyrdxlP-dep_Trfase_major"/>
</dbReference>
<dbReference type="NCBIfam" id="NF004770">
    <property type="entry name" value="PRK06108.1"/>
    <property type="match status" value="1"/>
</dbReference>
<dbReference type="PANTHER" id="PTHR46383">
    <property type="entry name" value="ASPARTATE AMINOTRANSFERASE"/>
    <property type="match status" value="1"/>
</dbReference>
<dbReference type="SUPFAM" id="SSF53383">
    <property type="entry name" value="PLP-dependent transferases"/>
    <property type="match status" value="1"/>
</dbReference>
<dbReference type="EMBL" id="FOFG01000005">
    <property type="protein sequence ID" value="SEQ56664.1"/>
    <property type="molecule type" value="Genomic_DNA"/>
</dbReference>
<dbReference type="STRING" id="1855383.SAMN05216548_105231"/>
<evidence type="ECO:0000313" key="9">
    <source>
        <dbReference type="EMBL" id="SEQ56664.1"/>
    </source>
</evidence>
<evidence type="ECO:0000256" key="5">
    <source>
        <dbReference type="ARBA" id="ARBA00022679"/>
    </source>
</evidence>
<dbReference type="GO" id="GO:0030170">
    <property type="term" value="F:pyridoxal phosphate binding"/>
    <property type="evidence" value="ECO:0007669"/>
    <property type="project" value="InterPro"/>
</dbReference>
<keyword evidence="10" id="KW-1185">Reference proteome</keyword>
<evidence type="ECO:0000256" key="7">
    <source>
        <dbReference type="ARBA" id="ARBA00049185"/>
    </source>
</evidence>